<feature type="compositionally biased region" description="Low complexity" evidence="1">
    <location>
        <begin position="202"/>
        <end position="215"/>
    </location>
</feature>
<evidence type="ECO:0000313" key="2">
    <source>
        <dbReference type="EMBL" id="SRX94516.1"/>
    </source>
</evidence>
<dbReference type="InterPro" id="IPR010310">
    <property type="entry name" value="T7SS_ESAT-6-like"/>
</dbReference>
<dbReference type="RefSeq" id="WP_113963932.1">
    <property type="nucleotide sequence ID" value="NZ_UEGW01000001.1"/>
</dbReference>
<dbReference type="NCBIfam" id="TIGR03930">
    <property type="entry name" value="WXG100_ESAT6"/>
    <property type="match status" value="1"/>
</dbReference>
<protein>
    <submittedName>
        <fullName evidence="2">10 kDa culture filtrate antigen EsxB (LHP) (CFP10) [Mycobacterium tuberculosis H37Rv]</fullName>
    </submittedName>
</protein>
<feature type="compositionally biased region" description="Low complexity" evidence="1">
    <location>
        <begin position="162"/>
        <end position="179"/>
    </location>
</feature>
<dbReference type="Proteomes" id="UP000252015">
    <property type="component" value="Unassembled WGS sequence"/>
</dbReference>
<gene>
    <name evidence="2" type="ORF">MSP7336_02771</name>
</gene>
<reference evidence="2 3" key="1">
    <citation type="submission" date="2018-05" db="EMBL/GenBank/DDBJ databases">
        <authorList>
            <consortium name="IHU Genomes"/>
        </authorList>
    </citation>
    <scope>NUCLEOTIDE SEQUENCE [LARGE SCALE GENOMIC DNA]</scope>
    <source>
        <strain evidence="2 3">P7336</strain>
    </source>
</reference>
<dbReference type="Gene3D" id="1.10.287.1060">
    <property type="entry name" value="ESAT-6-like"/>
    <property type="match status" value="1"/>
</dbReference>
<dbReference type="Pfam" id="PF06013">
    <property type="entry name" value="WXG100"/>
    <property type="match status" value="1"/>
</dbReference>
<dbReference type="EMBL" id="UEGW01000001">
    <property type="protein sequence ID" value="SRX94516.1"/>
    <property type="molecule type" value="Genomic_DNA"/>
</dbReference>
<evidence type="ECO:0000313" key="3">
    <source>
        <dbReference type="Proteomes" id="UP000252015"/>
    </source>
</evidence>
<feature type="region of interest" description="Disordered" evidence="1">
    <location>
        <begin position="106"/>
        <end position="216"/>
    </location>
</feature>
<name>A0A375Z089_MYCSH</name>
<sequence length="304" mass="30610">MAPAQMTTDPVALVNGARNFDRIADEIKSVIARVQKTANELDGGWQGTAAKAAHNALERFNEAADAHVRQLNEITTNLQAAASHYAQTDDERAGAIAAAMGSAMNRRANGRGQGNAGSPDTRLHPATATNANGQHGGVVSGVWKHSNGASNPVQFVDFKQDGGTQPVPQPSPSQGQPQIGPFPVPPQVAAAAPQRVPPPAPARSAPAPSGPTRPSFGQCVEDHVQENIGKEMVKDGFKSAITGAIKGGVAGGVGGAAVTPEAAGAGAIPGAIGGVVLGFVGGFGKGLLEAPIKAAGEGAWDCAK</sequence>
<proteinExistence type="predicted"/>
<dbReference type="InterPro" id="IPR036689">
    <property type="entry name" value="ESAT-6-like_sf"/>
</dbReference>
<evidence type="ECO:0000256" key="1">
    <source>
        <dbReference type="SAM" id="MobiDB-lite"/>
    </source>
</evidence>
<organism evidence="2 3">
    <name type="scientific">Mycobacterium shimoidei</name>
    <dbReference type="NCBI Taxonomy" id="29313"/>
    <lineage>
        <taxon>Bacteria</taxon>
        <taxon>Bacillati</taxon>
        <taxon>Actinomycetota</taxon>
        <taxon>Actinomycetes</taxon>
        <taxon>Mycobacteriales</taxon>
        <taxon>Mycobacteriaceae</taxon>
        <taxon>Mycobacterium</taxon>
    </lineage>
</organism>
<dbReference type="AlphaFoldDB" id="A0A375Z089"/>
<dbReference type="SUPFAM" id="SSF140453">
    <property type="entry name" value="EsxAB dimer-like"/>
    <property type="match status" value="1"/>
</dbReference>
<keyword evidence="3" id="KW-1185">Reference proteome</keyword>
<accession>A0A375Z089</accession>